<keyword evidence="4" id="KW-0493">Microtubule</keyword>
<dbReference type="Proteomes" id="UP000694700">
    <property type="component" value="Unplaced"/>
</dbReference>
<dbReference type="InterPro" id="IPR032675">
    <property type="entry name" value="LRR_dom_sf"/>
</dbReference>
<dbReference type="AlphaFoldDB" id="A0A8C2G1U2"/>
<evidence type="ECO:0000313" key="14">
    <source>
        <dbReference type="Proteomes" id="UP000694701"/>
    </source>
</evidence>
<dbReference type="PANTHER" id="PTHR15454:SF73">
    <property type="entry name" value="DYNEIN AXONEMAL LIGHT CHAIN 1"/>
    <property type="match status" value="1"/>
</dbReference>
<proteinExistence type="inferred from homology"/>
<keyword evidence="8" id="KW-0206">Cytoskeleton</keyword>
<dbReference type="InterPro" id="IPR001611">
    <property type="entry name" value="Leu-rich_rpt"/>
</dbReference>
<evidence type="ECO:0000256" key="11">
    <source>
        <dbReference type="ARBA" id="ARBA00049760"/>
    </source>
</evidence>
<keyword evidence="5" id="KW-0677">Repeat</keyword>
<evidence type="ECO:0000256" key="10">
    <source>
        <dbReference type="ARBA" id="ARBA00049659"/>
    </source>
</evidence>
<dbReference type="InterPro" id="IPR057125">
    <property type="entry name" value="NXF1/2/3/5-like_LRR"/>
</dbReference>
<reference evidence="13" key="1">
    <citation type="submission" date="2025-05" db="UniProtKB">
        <authorList>
            <consortium name="Ensembl"/>
        </authorList>
    </citation>
    <scope>IDENTIFICATION</scope>
</reference>
<dbReference type="SMART" id="SM00365">
    <property type="entry name" value="LRR_SD22"/>
    <property type="match status" value="4"/>
</dbReference>
<dbReference type="FunFam" id="3.80.10.10:FF:000049">
    <property type="entry name" value="Dynein light chain 1"/>
    <property type="match status" value="1"/>
</dbReference>
<comment type="similarity">
    <text evidence="10">Belongs to the dynein light chain LC1-type family.</text>
</comment>
<comment type="subcellular location">
    <subcellularLocation>
        <location evidence="1">Cytoplasm</location>
        <location evidence="1">Cytoskeleton</location>
        <location evidence="1">Cilium axoneme</location>
    </subcellularLocation>
</comment>
<dbReference type="SUPFAM" id="SSF52058">
    <property type="entry name" value="L domain-like"/>
    <property type="match status" value="1"/>
</dbReference>
<keyword evidence="2" id="KW-0963">Cytoplasm</keyword>
<keyword evidence="7" id="KW-0505">Motor protein</keyword>
<evidence type="ECO:0000256" key="8">
    <source>
        <dbReference type="ARBA" id="ARBA00023212"/>
    </source>
</evidence>
<name>A0A8C2G1U2_CYPCA</name>
<dbReference type="GO" id="GO:0043014">
    <property type="term" value="F:alpha-tubulin binding"/>
    <property type="evidence" value="ECO:0007669"/>
    <property type="project" value="TreeGrafter"/>
</dbReference>
<dbReference type="GO" id="GO:0005874">
    <property type="term" value="C:microtubule"/>
    <property type="evidence" value="ECO:0007669"/>
    <property type="project" value="UniProtKB-KW"/>
</dbReference>
<dbReference type="Proteomes" id="UP000694701">
    <property type="component" value="Unplaced"/>
</dbReference>
<evidence type="ECO:0000256" key="6">
    <source>
        <dbReference type="ARBA" id="ARBA00023017"/>
    </source>
</evidence>
<evidence type="ECO:0000256" key="2">
    <source>
        <dbReference type="ARBA" id="ARBA00022490"/>
    </source>
</evidence>
<evidence type="ECO:0000313" key="13">
    <source>
        <dbReference type="Ensembl" id="ENSCCRP00020064194.1"/>
    </source>
</evidence>
<evidence type="ECO:0000256" key="1">
    <source>
        <dbReference type="ARBA" id="ARBA00004430"/>
    </source>
</evidence>
<sequence length="193" mass="21525">MAKATTIKEALVKWEEKTGEKASEATAVKLYGQIPPIEKMDASLSNLVNCERLSLSTNCIEKIANLNGLKNLKILSLGRNSIKNLNGLEAVGDTLEELWISYNLIEKLKGIHVMKKLKVLYMSNNLVKEWGEFQKLADLPALVDLVFVGNPLEEKYSADGNWIEEATKRLPKLKKLDGNPVIKQEEDEGEGES</sequence>
<dbReference type="GO" id="GO:0030286">
    <property type="term" value="C:dynein complex"/>
    <property type="evidence" value="ECO:0007669"/>
    <property type="project" value="UniProtKB-KW"/>
</dbReference>
<protein>
    <recommendedName>
        <fullName evidence="11">Dynein axonemal light chain 1</fullName>
    </recommendedName>
</protein>
<evidence type="ECO:0000256" key="9">
    <source>
        <dbReference type="ARBA" id="ARBA00023273"/>
    </source>
</evidence>
<evidence type="ECO:0000256" key="5">
    <source>
        <dbReference type="ARBA" id="ARBA00022737"/>
    </source>
</evidence>
<dbReference type="PROSITE" id="PS51450">
    <property type="entry name" value="LRR"/>
    <property type="match status" value="3"/>
</dbReference>
<keyword evidence="6" id="KW-0243">Dynein</keyword>
<dbReference type="OMA" id="NCERISM"/>
<evidence type="ECO:0000256" key="7">
    <source>
        <dbReference type="ARBA" id="ARBA00023175"/>
    </source>
</evidence>
<dbReference type="PANTHER" id="PTHR15454">
    <property type="entry name" value="NISCHARIN RELATED"/>
    <property type="match status" value="1"/>
</dbReference>
<accession>A0A8C2G1U2</accession>
<dbReference type="GO" id="GO:0005930">
    <property type="term" value="C:axoneme"/>
    <property type="evidence" value="ECO:0007669"/>
    <property type="project" value="UniProtKB-SubCell"/>
</dbReference>
<dbReference type="Gene3D" id="3.80.10.10">
    <property type="entry name" value="Ribonuclease Inhibitor"/>
    <property type="match status" value="1"/>
</dbReference>
<dbReference type="Ensembl" id="ENSCCRT00015098974.1">
    <property type="protein sequence ID" value="ENSCCRP00015095870.1"/>
    <property type="gene ID" value="ENSCCRG00015038661.1"/>
</dbReference>
<evidence type="ECO:0000259" key="12">
    <source>
        <dbReference type="Pfam" id="PF24048"/>
    </source>
</evidence>
<dbReference type="Pfam" id="PF24048">
    <property type="entry name" value="LRR_NXF1-5"/>
    <property type="match status" value="1"/>
</dbReference>
<evidence type="ECO:0000256" key="4">
    <source>
        <dbReference type="ARBA" id="ARBA00022701"/>
    </source>
</evidence>
<dbReference type="GO" id="GO:0036158">
    <property type="term" value="P:outer dynein arm assembly"/>
    <property type="evidence" value="ECO:0007669"/>
    <property type="project" value="TreeGrafter"/>
</dbReference>
<feature type="domain" description="NXF1/2/3/5-like leucine-rich repeat" evidence="12">
    <location>
        <begin position="113"/>
        <end position="178"/>
    </location>
</feature>
<evidence type="ECO:0000256" key="3">
    <source>
        <dbReference type="ARBA" id="ARBA00022614"/>
    </source>
</evidence>
<keyword evidence="3" id="KW-0433">Leucine-rich repeat</keyword>
<dbReference type="Ensembl" id="ENSCCRT00020070678.1">
    <property type="protein sequence ID" value="ENSCCRP00020064194.1"/>
    <property type="gene ID" value="ENSCCRG00020030254.1"/>
</dbReference>
<keyword evidence="9" id="KW-0966">Cell projection</keyword>
<organism evidence="13 14">
    <name type="scientific">Cyprinus carpio</name>
    <name type="common">Common carp</name>
    <dbReference type="NCBI Taxonomy" id="7962"/>
    <lineage>
        <taxon>Eukaryota</taxon>
        <taxon>Metazoa</taxon>
        <taxon>Chordata</taxon>
        <taxon>Craniata</taxon>
        <taxon>Vertebrata</taxon>
        <taxon>Euteleostomi</taxon>
        <taxon>Actinopterygii</taxon>
        <taxon>Neopterygii</taxon>
        <taxon>Teleostei</taxon>
        <taxon>Ostariophysi</taxon>
        <taxon>Cypriniformes</taxon>
        <taxon>Cyprinidae</taxon>
        <taxon>Cyprininae</taxon>
        <taxon>Cyprinus</taxon>
    </lineage>
</organism>
<dbReference type="GO" id="GO:0045504">
    <property type="term" value="F:dynein heavy chain binding"/>
    <property type="evidence" value="ECO:0007669"/>
    <property type="project" value="TreeGrafter"/>
</dbReference>